<dbReference type="AlphaFoldDB" id="A0A9P1JK28"/>
<keyword evidence="3 6" id="KW-0812">Transmembrane</keyword>
<keyword evidence="4 6" id="KW-1133">Transmembrane helix</keyword>
<dbReference type="InterPro" id="IPR002797">
    <property type="entry name" value="Polysacc_synth"/>
</dbReference>
<keyword evidence="5 6" id="KW-0472">Membrane</keyword>
<dbReference type="CDD" id="cd12082">
    <property type="entry name" value="MATE_like"/>
    <property type="match status" value="1"/>
</dbReference>
<feature type="transmembrane region" description="Helical" evidence="6">
    <location>
        <begin position="487"/>
        <end position="510"/>
    </location>
</feature>
<name>A0A9P1JK28_BACAS</name>
<dbReference type="Pfam" id="PF01943">
    <property type="entry name" value="Polysacc_synt"/>
    <property type="match status" value="1"/>
</dbReference>
<proteinExistence type="predicted"/>
<feature type="transmembrane region" description="Helical" evidence="6">
    <location>
        <begin position="150"/>
        <end position="172"/>
    </location>
</feature>
<accession>A0A9P1JK28</accession>
<dbReference type="PANTHER" id="PTHR30250">
    <property type="entry name" value="PST FAMILY PREDICTED COLANIC ACID TRANSPORTER"/>
    <property type="match status" value="1"/>
</dbReference>
<feature type="transmembrane region" description="Helical" evidence="6">
    <location>
        <begin position="461"/>
        <end position="481"/>
    </location>
</feature>
<evidence type="ECO:0000313" key="7">
    <source>
        <dbReference type="EMBL" id="CBI44405.1"/>
    </source>
</evidence>
<dbReference type="EMBL" id="FN597644">
    <property type="protein sequence ID" value="CBI44405.1"/>
    <property type="molecule type" value="Genomic_DNA"/>
</dbReference>
<evidence type="ECO:0000256" key="2">
    <source>
        <dbReference type="ARBA" id="ARBA00022475"/>
    </source>
</evidence>
<evidence type="ECO:0000256" key="3">
    <source>
        <dbReference type="ARBA" id="ARBA00022692"/>
    </source>
</evidence>
<feature type="transmembrane region" description="Helical" evidence="6">
    <location>
        <begin position="107"/>
        <end position="130"/>
    </location>
</feature>
<feature type="transmembrane region" description="Helical" evidence="6">
    <location>
        <begin position="72"/>
        <end position="95"/>
    </location>
</feature>
<dbReference type="PANTHER" id="PTHR30250:SF26">
    <property type="entry name" value="PSMA PROTEIN"/>
    <property type="match status" value="1"/>
</dbReference>
<gene>
    <name evidence="7" type="primary">epsK</name>
    <name evidence="7" type="ordered locus">BAMF_3279</name>
</gene>
<evidence type="ECO:0000256" key="5">
    <source>
        <dbReference type="ARBA" id="ARBA00023136"/>
    </source>
</evidence>
<comment type="subcellular location">
    <subcellularLocation>
        <location evidence="1">Cell membrane</location>
        <topology evidence="1">Multi-pass membrane protein</topology>
    </subcellularLocation>
</comment>
<dbReference type="KEGG" id="bao:BAMF_3279"/>
<evidence type="ECO:0000313" key="8">
    <source>
        <dbReference type="Proteomes" id="UP000006562"/>
    </source>
</evidence>
<feature type="transmembrane region" description="Helical" evidence="6">
    <location>
        <begin position="369"/>
        <end position="391"/>
    </location>
</feature>
<keyword evidence="8" id="KW-1185">Reference proteome</keyword>
<feature type="transmembrane region" description="Helical" evidence="6">
    <location>
        <begin position="398"/>
        <end position="415"/>
    </location>
</feature>
<protein>
    <submittedName>
        <fullName evidence="7">O-antigen transporter</fullName>
    </submittedName>
</protein>
<feature type="transmembrane region" description="Helical" evidence="6">
    <location>
        <begin position="421"/>
        <end position="440"/>
    </location>
</feature>
<dbReference type="GO" id="GO:0005886">
    <property type="term" value="C:plasma membrane"/>
    <property type="evidence" value="ECO:0007669"/>
    <property type="project" value="UniProtKB-SubCell"/>
</dbReference>
<feature type="transmembrane region" description="Helical" evidence="6">
    <location>
        <begin position="336"/>
        <end position="357"/>
    </location>
</feature>
<feature type="transmembrane region" description="Helical" evidence="6">
    <location>
        <begin position="29"/>
        <end position="52"/>
    </location>
</feature>
<evidence type="ECO:0000256" key="1">
    <source>
        <dbReference type="ARBA" id="ARBA00004651"/>
    </source>
</evidence>
<reference evidence="8" key="2">
    <citation type="journal article" date="2011" name="J. Biotechnol.">
        <title>Genome sequence of B. amyloliquefaciens type strain DSM7(T) reveals differences to plant-associated B. amyloliquefaciens FZB42.</title>
        <authorList>
            <person name="Ruckert C."/>
            <person name="Blom J."/>
            <person name="Chen X."/>
            <person name="Reva O."/>
            <person name="Borriss R."/>
        </authorList>
    </citation>
    <scope>NUCLEOTIDE SEQUENCE [LARGE SCALE GENOMIC DNA]</scope>
    <source>
        <strain evidence="8">DSM 7</strain>
    </source>
</reference>
<feature type="transmembrane region" description="Helical" evidence="6">
    <location>
        <begin position="248"/>
        <end position="269"/>
    </location>
</feature>
<feature type="transmembrane region" description="Helical" evidence="6">
    <location>
        <begin position="208"/>
        <end position="227"/>
    </location>
</feature>
<organism evidence="7 8">
    <name type="scientific">Bacillus amyloliquefaciens (strain ATCC 23350 / DSM 7 / BCRC 11601 / CCUG 28519 / NBRC 15535 / NRRL B-14393 / F)</name>
    <dbReference type="NCBI Taxonomy" id="692420"/>
    <lineage>
        <taxon>Bacteria</taxon>
        <taxon>Bacillati</taxon>
        <taxon>Bacillota</taxon>
        <taxon>Bacilli</taxon>
        <taxon>Bacillales</taxon>
        <taxon>Bacillaceae</taxon>
        <taxon>Bacillus</taxon>
        <taxon>Bacillus amyloliquefaciens group</taxon>
    </lineage>
</organism>
<feature type="transmembrane region" description="Helical" evidence="6">
    <location>
        <begin position="289"/>
        <end position="315"/>
    </location>
</feature>
<dbReference type="Proteomes" id="UP000006562">
    <property type="component" value="Chromosome"/>
</dbReference>
<reference evidence="7 8" key="1">
    <citation type="journal article" date="2011" name="Int. J. Syst. Evol. Microbiol.">
        <title>Relationship of Bacillus amyloliquefaciens clades associated with strains DSM 7T and FZB42T: a proposal for Bacillus amyloliquefaciens subsp. amyloliquefaciens subsp. nov. and Bacillus amyloliquefaciens subsp. plantarum subsp. nov. based on complete genome sequence comparisons.</title>
        <authorList>
            <person name="Borriss R."/>
            <person name="Chen X.H."/>
            <person name="Rueckert C."/>
            <person name="Blom J."/>
            <person name="Becker A."/>
            <person name="Baumgarth B."/>
            <person name="Fan B."/>
            <person name="Pukall R."/>
            <person name="Schumann P."/>
            <person name="Sproer C."/>
            <person name="Junge H."/>
            <person name="Vater J."/>
            <person name="Puhler A."/>
            <person name="Klenk H.P."/>
        </authorList>
    </citation>
    <scope>NUCLEOTIDE SEQUENCE [LARGE SCALE GENOMIC DNA]</scope>
    <source>
        <strain evidence="8">DSM 7</strain>
    </source>
</reference>
<evidence type="ECO:0000256" key="6">
    <source>
        <dbReference type="SAM" id="Phobius"/>
    </source>
</evidence>
<sequence>MQNAPSAASACIFRSENERERQCGRSMKFAINFGANVTAFLLSVFLSVWMTPFIVKTLGVEAFGFVHLTQNIINYFSIITVALSSVVVRFFSVAAHRGNRDEANAYVSNYLAASVVISLLLAVPLAGTAFFIDRIMNVPAGLLTDVRLSIVIGSVLFMLTFFMAGFATGPFFANKLYITSSIQAVQMLVRVLCVLALFTFLPPKIWQIQLSALAGAVCAAVLTFFFFKKLIPWFSFRRKALSLQTSKVLFSAGAWSSVNQIGVLLFLQIDLMTANLVLGPSEAGIYAAIIQFPLLLRSLAGTLASLFAPVLTSCYSKGDMEGLLSYANKAVRLNGLLLALPAALLGGLAEPFLSIWLGPSFVQTAPILYIHAAYLAVSLSVMPLFYVWTAFNKQKTPAVVTLCLGGLNVLLAVVLSGPAHLGLYGITIAGAVSLILKNAVFTPLYVSHITGFQKTAFYKGMFGPLAAAVFAWAVCRGIQLFSPLDSWTGLIAAGLAVCVSYAAFAFFFICTKEERRLALQKCRKVKGAVQI</sequence>
<evidence type="ECO:0000256" key="4">
    <source>
        <dbReference type="ARBA" id="ARBA00022989"/>
    </source>
</evidence>
<feature type="transmembrane region" description="Helical" evidence="6">
    <location>
        <begin position="184"/>
        <end position="202"/>
    </location>
</feature>
<keyword evidence="2" id="KW-1003">Cell membrane</keyword>
<dbReference type="InterPro" id="IPR050833">
    <property type="entry name" value="Poly_Biosynth_Transport"/>
</dbReference>